<dbReference type="SUPFAM" id="SSF56672">
    <property type="entry name" value="DNA/RNA polymerases"/>
    <property type="match status" value="1"/>
</dbReference>
<dbReference type="AlphaFoldDB" id="A0A388TGR1"/>
<evidence type="ECO:0000259" key="1">
    <source>
        <dbReference type="PROSITE" id="PS50878"/>
    </source>
</evidence>
<keyword evidence="2" id="KW-0808">Transferase</keyword>
<dbReference type="Proteomes" id="UP000275925">
    <property type="component" value="Unassembled WGS sequence"/>
</dbReference>
<evidence type="ECO:0000313" key="3">
    <source>
        <dbReference type="Proteomes" id="UP000275925"/>
    </source>
</evidence>
<dbReference type="InterPro" id="IPR051083">
    <property type="entry name" value="GrpII_Intron_Splice-Mob/Def"/>
</dbReference>
<dbReference type="PROSITE" id="PS50878">
    <property type="entry name" value="RT_POL"/>
    <property type="match status" value="1"/>
</dbReference>
<sequence length="564" mass="66486">MNFDNYFTRDKIIQLLCKYRAKVAKNRHKKHIRYSLSTECYIEPKGEIYQIMPPRRMWHKFRFKEDNKEDSVKYTRKVIYKTIKYTEGKFQNNPLKTPPEWFDKLNLFIDDIVSKINSDYKLGKPHIYLITKDKTRTEYRPLSQYALAEKVIISVTAKYLTEIFDCLFLDCSYAFRLTKSKNDSSGRNHHATIPIIQEYRQNNGANLWVAECDIRKFYDCVNHKIIRKTFRQLEQQKKSQGILLDRRAKKIFYKYVASYSYMDVLDKATQESRLDKLGFVEVAKELKKIYHCQNKIFSYKYIGVSQGGELSGLIANIVLHNTDITVSASCAEFHYLRFCDDMILLSPDKTSCSDIFSHYTQSVRNNLLAIHEPKELITYTKDFWKTKSKAPYLWAANNFPWVAFVGYQIKYDGSVRIAKKSIDKQKDKIIDVLNEYKLLLTQSTEVLPRVSLGYIKNSIEKCLISLSVGRTRLYNYRKYKPVLCWIAGFKAVTRNPIFFNQLKKLDHYKASVLRKFFKFLDSNQSNFPSITAKNHRKKKKSIKYYGRPFSYHGAIENDITIVKS</sequence>
<dbReference type="PANTHER" id="PTHR34047">
    <property type="entry name" value="NUCLEAR INTRON MATURASE 1, MITOCHONDRIAL-RELATED"/>
    <property type="match status" value="1"/>
</dbReference>
<dbReference type="EMBL" id="BGZO01000009">
    <property type="protein sequence ID" value="GBR75860.1"/>
    <property type="molecule type" value="Genomic_DNA"/>
</dbReference>
<dbReference type="Pfam" id="PF00078">
    <property type="entry name" value="RVT_1"/>
    <property type="match status" value="1"/>
</dbReference>
<keyword evidence="2" id="KW-0695">RNA-directed DNA polymerase</keyword>
<name>A0A388TGR1_9BACT</name>
<feature type="domain" description="Reverse transcriptase" evidence="1">
    <location>
        <begin position="111"/>
        <end position="409"/>
    </location>
</feature>
<proteinExistence type="predicted"/>
<dbReference type="InterPro" id="IPR000477">
    <property type="entry name" value="RT_dom"/>
</dbReference>
<keyword evidence="2" id="KW-0548">Nucleotidyltransferase</keyword>
<gene>
    <name evidence="2" type="ORF">NO2_0492</name>
</gene>
<organism evidence="2 3">
    <name type="scientific">Candidatus Termititenax persephonae</name>
    <dbReference type="NCBI Taxonomy" id="2218525"/>
    <lineage>
        <taxon>Bacteria</taxon>
        <taxon>Bacillati</taxon>
        <taxon>Candidatus Margulisiibacteriota</taxon>
        <taxon>Candidatus Termititenacia</taxon>
        <taxon>Candidatus Termititenacales</taxon>
        <taxon>Candidatus Termititenacaceae</taxon>
        <taxon>Candidatus Termititenax</taxon>
    </lineage>
</organism>
<dbReference type="PANTHER" id="PTHR34047:SF8">
    <property type="entry name" value="PROTEIN YKFC"/>
    <property type="match status" value="1"/>
</dbReference>
<comment type="caution">
    <text evidence="2">The sequence shown here is derived from an EMBL/GenBank/DDBJ whole genome shotgun (WGS) entry which is preliminary data.</text>
</comment>
<accession>A0A388TGR1</accession>
<dbReference type="GO" id="GO:0003964">
    <property type="term" value="F:RNA-directed DNA polymerase activity"/>
    <property type="evidence" value="ECO:0007669"/>
    <property type="project" value="UniProtKB-KW"/>
</dbReference>
<keyword evidence="3" id="KW-1185">Reference proteome</keyword>
<evidence type="ECO:0000313" key="2">
    <source>
        <dbReference type="EMBL" id="GBR75860.1"/>
    </source>
</evidence>
<protein>
    <submittedName>
        <fullName evidence="2">Reverse transcriptase</fullName>
    </submittedName>
</protein>
<dbReference type="InterPro" id="IPR043502">
    <property type="entry name" value="DNA/RNA_pol_sf"/>
</dbReference>
<reference evidence="2 3" key="1">
    <citation type="journal article" date="2019" name="ISME J.">
        <title>Genome analyses of uncultured TG2/ZB3 bacteria in 'Margulisbacteria' specifically attached to ectosymbiotic spirochetes of protists in the termite gut.</title>
        <authorList>
            <person name="Utami Y.D."/>
            <person name="Kuwahara H."/>
            <person name="Igai K."/>
            <person name="Murakami T."/>
            <person name="Sugaya K."/>
            <person name="Morikawa T."/>
            <person name="Nagura Y."/>
            <person name="Yuki M."/>
            <person name="Deevong P."/>
            <person name="Inoue T."/>
            <person name="Kihara K."/>
            <person name="Lo N."/>
            <person name="Yamada A."/>
            <person name="Ohkuma M."/>
            <person name="Hongoh Y."/>
        </authorList>
    </citation>
    <scope>NUCLEOTIDE SEQUENCE [LARGE SCALE GENOMIC DNA]</scope>
    <source>
        <strain evidence="2">NkOx7-02</strain>
    </source>
</reference>